<dbReference type="GO" id="GO:0016020">
    <property type="term" value="C:membrane"/>
    <property type="evidence" value="ECO:0007669"/>
    <property type="project" value="UniProtKB-SubCell"/>
</dbReference>
<evidence type="ECO:0000256" key="7">
    <source>
        <dbReference type="SAM" id="SignalP"/>
    </source>
</evidence>
<evidence type="ECO:0000256" key="1">
    <source>
        <dbReference type="ARBA" id="ARBA00004167"/>
    </source>
</evidence>
<dbReference type="GO" id="GO:0071944">
    <property type="term" value="C:cell periphery"/>
    <property type="evidence" value="ECO:0007669"/>
    <property type="project" value="UniProtKB-ARBA"/>
</dbReference>
<sequence length="271" mass="28212">MRFHRTLGAAILFSLPISSVAQTVAELGVQLTAAALKIQGAISPTCRTLQDCQTFNDEVVPRCQRLQGDAGCWCGNHNPLHNCAICMSSPTDTTTTPDQMAAALGGHTDYHTACNAFEKLLNASSTAVSGTSTATSAASTESASSDSGSKAPIGAIVGGAVGGGVALIIGILVFVLWRRNHRKEIVGPSSVSLFSGDRNSTLVNQQPRPYSDYSHPQGTFGHHDSSFGAPNYAAATMPYQGNGTNSLGLPNGGLKSDGSYNKHPEPMSTPY</sequence>
<comment type="subcellular location">
    <subcellularLocation>
        <location evidence="1">Membrane</location>
        <topology evidence="1">Single-pass membrane protein</topology>
    </subcellularLocation>
</comment>
<keyword evidence="7" id="KW-0732">Signal</keyword>
<dbReference type="EMBL" id="CAJMWS010001157">
    <property type="protein sequence ID" value="CAE6474230.1"/>
    <property type="molecule type" value="Genomic_DNA"/>
</dbReference>
<organism evidence="8 9">
    <name type="scientific">Rhizoctonia solani</name>
    <dbReference type="NCBI Taxonomy" id="456999"/>
    <lineage>
        <taxon>Eukaryota</taxon>
        <taxon>Fungi</taxon>
        <taxon>Dikarya</taxon>
        <taxon>Basidiomycota</taxon>
        <taxon>Agaricomycotina</taxon>
        <taxon>Agaricomycetes</taxon>
        <taxon>Cantharellales</taxon>
        <taxon>Ceratobasidiaceae</taxon>
        <taxon>Rhizoctonia</taxon>
    </lineage>
</organism>
<dbReference type="OrthoDB" id="270318at2759"/>
<protein>
    <submittedName>
        <fullName evidence="8">Uncharacterized protein</fullName>
    </submittedName>
</protein>
<dbReference type="PANTHER" id="PTHR15549">
    <property type="entry name" value="PAIRED IMMUNOGLOBULIN-LIKE TYPE 2 RECEPTOR"/>
    <property type="match status" value="1"/>
</dbReference>
<evidence type="ECO:0000313" key="8">
    <source>
        <dbReference type="EMBL" id="CAE6474230.1"/>
    </source>
</evidence>
<dbReference type="InterPro" id="IPR051694">
    <property type="entry name" value="Immunoregulatory_rcpt-like"/>
</dbReference>
<keyword evidence="2 6" id="KW-0812">Transmembrane</keyword>
<keyword evidence="3 6" id="KW-1133">Transmembrane helix</keyword>
<accession>A0A8H3C5B4</accession>
<keyword evidence="4 6" id="KW-0472">Membrane</keyword>
<evidence type="ECO:0000256" key="2">
    <source>
        <dbReference type="ARBA" id="ARBA00022692"/>
    </source>
</evidence>
<evidence type="ECO:0000256" key="6">
    <source>
        <dbReference type="SAM" id="Phobius"/>
    </source>
</evidence>
<proteinExistence type="predicted"/>
<feature type="region of interest" description="Disordered" evidence="5">
    <location>
        <begin position="243"/>
        <end position="271"/>
    </location>
</feature>
<evidence type="ECO:0000256" key="3">
    <source>
        <dbReference type="ARBA" id="ARBA00022989"/>
    </source>
</evidence>
<feature type="chain" id="PRO_5034971195" evidence="7">
    <location>
        <begin position="22"/>
        <end position="271"/>
    </location>
</feature>
<dbReference type="AlphaFoldDB" id="A0A8H3C5B4"/>
<feature type="transmembrane region" description="Helical" evidence="6">
    <location>
        <begin position="153"/>
        <end position="177"/>
    </location>
</feature>
<reference evidence="8" key="1">
    <citation type="submission" date="2021-01" db="EMBL/GenBank/DDBJ databases">
        <authorList>
            <person name="Kaushik A."/>
        </authorList>
    </citation>
    <scope>NUCLEOTIDE SEQUENCE</scope>
    <source>
        <strain evidence="8">AG1-1C</strain>
    </source>
</reference>
<feature type="signal peptide" evidence="7">
    <location>
        <begin position="1"/>
        <end position="21"/>
    </location>
</feature>
<evidence type="ECO:0000313" key="9">
    <source>
        <dbReference type="Proteomes" id="UP000663846"/>
    </source>
</evidence>
<gene>
    <name evidence="8" type="ORF">RDB_LOCUS181537</name>
</gene>
<comment type="caution">
    <text evidence="8">The sequence shown here is derived from an EMBL/GenBank/DDBJ whole genome shotgun (WGS) entry which is preliminary data.</text>
</comment>
<evidence type="ECO:0000256" key="5">
    <source>
        <dbReference type="SAM" id="MobiDB-lite"/>
    </source>
</evidence>
<evidence type="ECO:0000256" key="4">
    <source>
        <dbReference type="ARBA" id="ARBA00023136"/>
    </source>
</evidence>
<dbReference type="Proteomes" id="UP000663846">
    <property type="component" value="Unassembled WGS sequence"/>
</dbReference>
<name>A0A8H3C5B4_9AGAM</name>